<dbReference type="SMART" id="SM01372">
    <property type="entry name" value="E2F_TDP"/>
    <property type="match status" value="1"/>
</dbReference>
<evidence type="ECO:0000256" key="1">
    <source>
        <dbReference type="ARBA" id="ARBA00010940"/>
    </source>
</evidence>
<name>A4RSR6_OSTLU</name>
<dbReference type="InterPro" id="IPR036390">
    <property type="entry name" value="WH_DNA-bd_sf"/>
</dbReference>
<dbReference type="InterPro" id="IPR015633">
    <property type="entry name" value="E2F"/>
</dbReference>
<comment type="subcellular location">
    <subcellularLocation>
        <location evidence="5">Nucleus</location>
    </subcellularLocation>
</comment>
<dbReference type="GO" id="GO:0000981">
    <property type="term" value="F:DNA-binding transcription factor activity, RNA polymerase II-specific"/>
    <property type="evidence" value="ECO:0007669"/>
    <property type="project" value="TreeGrafter"/>
</dbReference>
<comment type="similarity">
    <text evidence="1 5">Belongs to the E2F/DP family.</text>
</comment>
<evidence type="ECO:0000256" key="4">
    <source>
        <dbReference type="ARBA" id="ARBA00023163"/>
    </source>
</evidence>
<dbReference type="GeneID" id="5000391"/>
<dbReference type="InterPro" id="IPR036388">
    <property type="entry name" value="WH-like_DNA-bd_sf"/>
</dbReference>
<dbReference type="Proteomes" id="UP000001568">
    <property type="component" value="Chromosome 2"/>
</dbReference>
<dbReference type="eggNOG" id="KOG2577">
    <property type="taxonomic scope" value="Eukaryota"/>
</dbReference>
<proteinExistence type="inferred from homology"/>
<dbReference type="OrthoDB" id="1743261at2759"/>
<dbReference type="InterPro" id="IPR003316">
    <property type="entry name" value="E2F_WHTH_DNA-bd_dom"/>
</dbReference>
<dbReference type="AlphaFoldDB" id="A4RSR6"/>
<dbReference type="STRING" id="436017.A4RSR6"/>
<dbReference type="KEGG" id="olu:OSTLU_119601"/>
<evidence type="ECO:0000256" key="3">
    <source>
        <dbReference type="ARBA" id="ARBA00023125"/>
    </source>
</evidence>
<evidence type="ECO:0000256" key="5">
    <source>
        <dbReference type="RuleBase" id="RU003796"/>
    </source>
</evidence>
<evidence type="ECO:0000259" key="6">
    <source>
        <dbReference type="SMART" id="SM01372"/>
    </source>
</evidence>
<organism evidence="7 8">
    <name type="scientific">Ostreococcus lucimarinus (strain CCE9901)</name>
    <dbReference type="NCBI Taxonomy" id="436017"/>
    <lineage>
        <taxon>Eukaryota</taxon>
        <taxon>Viridiplantae</taxon>
        <taxon>Chlorophyta</taxon>
        <taxon>Mamiellophyceae</taxon>
        <taxon>Mamiellales</taxon>
        <taxon>Bathycoccaceae</taxon>
        <taxon>Ostreococcus</taxon>
    </lineage>
</organism>
<evidence type="ECO:0000256" key="2">
    <source>
        <dbReference type="ARBA" id="ARBA00023015"/>
    </source>
</evidence>
<dbReference type="EMBL" id="CP000582">
    <property type="protein sequence ID" value="ABO94737.1"/>
    <property type="molecule type" value="Genomic_DNA"/>
</dbReference>
<dbReference type="Gramene" id="ABO94737">
    <property type="protein sequence ID" value="ABO94737"/>
    <property type="gene ID" value="OSTLU_119601"/>
</dbReference>
<dbReference type="PANTHER" id="PTHR12081">
    <property type="entry name" value="TRANSCRIPTION FACTOR E2F"/>
    <property type="match status" value="1"/>
</dbReference>
<feature type="domain" description="E2F/DP family winged-helix DNA-binding" evidence="6">
    <location>
        <begin position="9"/>
        <end position="74"/>
    </location>
</feature>
<dbReference type="Pfam" id="PF02319">
    <property type="entry name" value="WHD_E2F_TDP"/>
    <property type="match status" value="1"/>
</dbReference>
<dbReference type="OMA" id="QHEAGIF"/>
<dbReference type="SMR" id="A4RSR6"/>
<evidence type="ECO:0000313" key="7">
    <source>
        <dbReference type="EMBL" id="ABO94737.1"/>
    </source>
</evidence>
<keyword evidence="4 5" id="KW-0804">Transcription</keyword>
<dbReference type="RefSeq" id="XP_001416444.1">
    <property type="nucleotide sequence ID" value="XM_001416407.1"/>
</dbReference>
<dbReference type="SUPFAM" id="SSF144074">
    <property type="entry name" value="E2F-DP heterodimerization region"/>
    <property type="match status" value="1"/>
</dbReference>
<accession>A4RSR6</accession>
<dbReference type="SUPFAM" id="SSF46785">
    <property type="entry name" value="Winged helix' DNA-binding domain"/>
    <property type="match status" value="1"/>
</dbReference>
<dbReference type="FunFam" id="1.10.10.10:FF:000008">
    <property type="entry name" value="E2F transcription factor 1"/>
    <property type="match status" value="1"/>
</dbReference>
<reference evidence="7 8" key="1">
    <citation type="journal article" date="2007" name="Proc. Natl. Acad. Sci. U.S.A.">
        <title>The tiny eukaryote Ostreococcus provides genomic insights into the paradox of plankton speciation.</title>
        <authorList>
            <person name="Palenik B."/>
            <person name="Grimwood J."/>
            <person name="Aerts A."/>
            <person name="Rouze P."/>
            <person name="Salamov A."/>
            <person name="Putnam N."/>
            <person name="Dupont C."/>
            <person name="Jorgensen R."/>
            <person name="Derelle E."/>
            <person name="Rombauts S."/>
            <person name="Zhou K."/>
            <person name="Otillar R."/>
            <person name="Merchant S.S."/>
            <person name="Podell S."/>
            <person name="Gaasterland T."/>
            <person name="Napoli C."/>
            <person name="Gendler K."/>
            <person name="Manuell A."/>
            <person name="Tai V."/>
            <person name="Vallon O."/>
            <person name="Piganeau G."/>
            <person name="Jancek S."/>
            <person name="Heijde M."/>
            <person name="Jabbari K."/>
            <person name="Bowler C."/>
            <person name="Lohr M."/>
            <person name="Robbens S."/>
            <person name="Werner G."/>
            <person name="Dubchak I."/>
            <person name="Pazour G.J."/>
            <person name="Ren Q."/>
            <person name="Paulsen I."/>
            <person name="Delwiche C."/>
            <person name="Schmutz J."/>
            <person name="Rokhsar D."/>
            <person name="Van de Peer Y."/>
            <person name="Moreau H."/>
            <person name="Grigoriev I.V."/>
        </authorList>
    </citation>
    <scope>NUCLEOTIDE SEQUENCE [LARGE SCALE GENOMIC DNA]</scope>
    <source>
        <strain evidence="7 8">CCE9901</strain>
    </source>
</reference>
<dbReference type="InterPro" id="IPR037241">
    <property type="entry name" value="E2F-DP_heterodim"/>
</dbReference>
<keyword evidence="2 5" id="KW-0805">Transcription regulation</keyword>
<dbReference type="GO" id="GO:0000978">
    <property type="term" value="F:RNA polymerase II cis-regulatory region sequence-specific DNA binding"/>
    <property type="evidence" value="ECO:0007669"/>
    <property type="project" value="InterPro"/>
</dbReference>
<gene>
    <name evidence="7" type="primary">E2f</name>
    <name evidence="7" type="ORF">OSTLU_119601</name>
</gene>
<keyword evidence="5" id="KW-0539">Nucleus</keyword>
<dbReference type="PANTHER" id="PTHR12081:SF18">
    <property type="entry name" value="TRANSCRIPTION FACTOR E2F2-RELATED"/>
    <property type="match status" value="1"/>
</dbReference>
<dbReference type="HOGENOM" id="CLU_1117255_0_0_1"/>
<keyword evidence="8" id="KW-1185">Reference proteome</keyword>
<evidence type="ECO:0000313" key="8">
    <source>
        <dbReference type="Proteomes" id="UP000001568"/>
    </source>
</evidence>
<dbReference type="GO" id="GO:0090575">
    <property type="term" value="C:RNA polymerase II transcription regulator complex"/>
    <property type="evidence" value="ECO:0007669"/>
    <property type="project" value="TreeGrafter"/>
</dbReference>
<protein>
    <submittedName>
        <fullName evidence="7">Transcription factor E2F</fullName>
    </submittedName>
</protein>
<dbReference type="Gene3D" id="1.10.10.10">
    <property type="entry name" value="Winged helix-like DNA-binding domain superfamily/Winged helix DNA-binding domain"/>
    <property type="match status" value="1"/>
</dbReference>
<keyword evidence="3 5" id="KW-0238">DNA-binding</keyword>
<dbReference type="Gene3D" id="6.10.250.540">
    <property type="match status" value="1"/>
</dbReference>
<sequence length="249" mass="27861">MLPKPGASRFDSSLGLLTTRFMTLLRESPKGTLDLNEAAVALLVQKRRIYDITNVLEGIGLVTKVSKNKVVLRHVHSQPSLAEYEHQANVASNTVVDDKLDQMKEIIRSIFADTQHEAGIFIPESEMLECAALSRAMLIATSAPTGTTLQVPSPFGSENLIPHYRLLLATDDEYSDGMQVFVLSSETNKSSSSERVRCGEYENPPIPEMLGNRAMHEPHPEKKCHDDSYWFVEKETKLEVNVNELYKTN</sequence>